<reference evidence="2 3" key="1">
    <citation type="submission" date="2018-09" db="EMBL/GenBank/DDBJ databases">
        <title>Genome sequencing of strain 1JSPR-7.</title>
        <authorList>
            <person name="Heo J."/>
            <person name="Kim S.-J."/>
            <person name="Kwon S.-W."/>
        </authorList>
    </citation>
    <scope>NUCLEOTIDE SEQUENCE [LARGE SCALE GENOMIC DNA]</scope>
    <source>
        <strain evidence="2 3">1JSPR-7</strain>
    </source>
</reference>
<accession>A0A387BCS9</accession>
<dbReference type="RefSeq" id="WP_120771666.1">
    <property type="nucleotide sequence ID" value="NZ_CP032627.1"/>
</dbReference>
<dbReference type="InterPro" id="IPR029068">
    <property type="entry name" value="Glyas_Bleomycin-R_OHBP_Dase"/>
</dbReference>
<evidence type="ECO:0000313" key="3">
    <source>
        <dbReference type="Proteomes" id="UP000269374"/>
    </source>
</evidence>
<proteinExistence type="predicted"/>
<name>A0A387BCS9_9LACT</name>
<dbReference type="Pfam" id="PF06983">
    <property type="entry name" value="3-dmu-9_3-mt"/>
    <property type="match status" value="1"/>
</dbReference>
<dbReference type="InterPro" id="IPR028973">
    <property type="entry name" value="PhnB-like"/>
</dbReference>
<dbReference type="AlphaFoldDB" id="A0A387BCS9"/>
<dbReference type="PANTHER" id="PTHR33990:SF5">
    <property type="entry name" value="PHNB-LIKE DOMAIN-CONTAINING PROTEIN"/>
    <property type="match status" value="1"/>
</dbReference>
<dbReference type="OrthoDB" id="9795306at2"/>
<dbReference type="Proteomes" id="UP000269374">
    <property type="component" value="Chromosome"/>
</dbReference>
<keyword evidence="2" id="KW-0223">Dioxygenase</keyword>
<evidence type="ECO:0000259" key="1">
    <source>
        <dbReference type="Pfam" id="PF06983"/>
    </source>
</evidence>
<dbReference type="CDD" id="cd06588">
    <property type="entry name" value="PhnB_like"/>
    <property type="match status" value="1"/>
</dbReference>
<keyword evidence="3" id="KW-1185">Reference proteome</keyword>
<dbReference type="PANTHER" id="PTHR33990">
    <property type="entry name" value="PROTEIN YJDN-RELATED"/>
    <property type="match status" value="1"/>
</dbReference>
<organism evidence="2 3">
    <name type="scientific">Lactococcus allomyrinae</name>
    <dbReference type="NCBI Taxonomy" id="2419773"/>
    <lineage>
        <taxon>Bacteria</taxon>
        <taxon>Bacillati</taxon>
        <taxon>Bacillota</taxon>
        <taxon>Bacilli</taxon>
        <taxon>Lactobacillales</taxon>
        <taxon>Streptococcaceae</taxon>
        <taxon>Lactococcus</taxon>
    </lineage>
</organism>
<protein>
    <submittedName>
        <fullName evidence="2">Glyoxalase/bleomycin resistance/extradiol dioxygenase family protein</fullName>
    </submittedName>
</protein>
<dbReference type="SUPFAM" id="SSF54593">
    <property type="entry name" value="Glyoxalase/Bleomycin resistance protein/Dihydroxybiphenyl dioxygenase"/>
    <property type="match status" value="1"/>
</dbReference>
<dbReference type="KEGG" id="lact:D7I46_03760"/>
<feature type="domain" description="PhnB-like" evidence="1">
    <location>
        <begin position="4"/>
        <end position="139"/>
    </location>
</feature>
<keyword evidence="2" id="KW-0560">Oxidoreductase</keyword>
<gene>
    <name evidence="2" type="ORF">D7I46_03760</name>
</gene>
<dbReference type="Gene3D" id="3.10.180.10">
    <property type="entry name" value="2,3-Dihydroxybiphenyl 1,2-Dioxygenase, domain 1"/>
    <property type="match status" value="1"/>
</dbReference>
<dbReference type="EMBL" id="CP032627">
    <property type="protein sequence ID" value="AYG00278.1"/>
    <property type="molecule type" value="Genomic_DNA"/>
</dbReference>
<evidence type="ECO:0000313" key="2">
    <source>
        <dbReference type="EMBL" id="AYG00278.1"/>
    </source>
</evidence>
<dbReference type="GO" id="GO:0051213">
    <property type="term" value="F:dioxygenase activity"/>
    <property type="evidence" value="ECO:0007669"/>
    <property type="project" value="UniProtKB-KW"/>
</dbReference>
<sequence length="157" mass="17667">MAIIHPYLTFNNTKETLEYYKEVLGATNVSRMPVAPAQAEQFGVPADKAADLTMHSQFDILGSTVMAADNFMQMEPLVYDAVSILIDLNSEDEAEMEKADAFWKKVIDSGTVKVNLAYEEQFWGGKMGDFTDKYGVRWMLHAQPYSKIEAMLNASEH</sequence>